<protein>
    <recommendedName>
        <fullName evidence="3">HPt domain-containing protein</fullName>
    </recommendedName>
</protein>
<dbReference type="Pfam" id="PF01627">
    <property type="entry name" value="Hpt"/>
    <property type="match status" value="1"/>
</dbReference>
<dbReference type="InterPro" id="IPR036641">
    <property type="entry name" value="HPT_dom_sf"/>
</dbReference>
<dbReference type="PATRIC" id="fig|1280949.3.peg.2544"/>
<proteinExistence type="predicted"/>
<dbReference type="GO" id="GO:0000160">
    <property type="term" value="P:phosphorelay signal transduction system"/>
    <property type="evidence" value="ECO:0007669"/>
    <property type="project" value="UniProtKB-KW"/>
</dbReference>
<evidence type="ECO:0000313" key="5">
    <source>
        <dbReference type="Proteomes" id="UP000027446"/>
    </source>
</evidence>
<sequence length="200" mass="21298">MFKNLLTALPTRRKSSNTNTAEVTIDIGRVIKPAAPVQTRQAAEIPIETHEPDTMEPDTMGSDRVGTEILGSLAEDAVDSLSGQFEAWMRGDLDALVRAWTVARGADATAEDYRAVFTAAHNIKGAANSYGYPAIARLCGSLSRLLTETRPGENAALINLHVEACRAAFNSIGQGSDGLSIADAVCEALEERVELKVANA</sequence>
<dbReference type="GO" id="GO:0004672">
    <property type="term" value="F:protein kinase activity"/>
    <property type="evidence" value="ECO:0007669"/>
    <property type="project" value="UniProtKB-ARBA"/>
</dbReference>
<dbReference type="InterPro" id="IPR008207">
    <property type="entry name" value="Sig_transdc_His_kin_Hpt_dom"/>
</dbReference>
<keyword evidence="1" id="KW-0902">Two-component regulatory system</keyword>
<evidence type="ECO:0000256" key="1">
    <source>
        <dbReference type="ARBA" id="ARBA00023012"/>
    </source>
</evidence>
<dbReference type="eggNOG" id="COG2198">
    <property type="taxonomic scope" value="Bacteria"/>
</dbReference>
<accession>A0A069E1L8</accession>
<dbReference type="AlphaFoldDB" id="A0A069E1L8"/>
<dbReference type="OrthoDB" id="9786548at2"/>
<dbReference type="STRING" id="1280949.HAD_12479"/>
<organism evidence="4 5">
    <name type="scientific">Hyphomonas adhaerens MHS-3</name>
    <dbReference type="NCBI Taxonomy" id="1280949"/>
    <lineage>
        <taxon>Bacteria</taxon>
        <taxon>Pseudomonadati</taxon>
        <taxon>Pseudomonadota</taxon>
        <taxon>Alphaproteobacteria</taxon>
        <taxon>Hyphomonadales</taxon>
        <taxon>Hyphomonadaceae</taxon>
        <taxon>Hyphomonas</taxon>
    </lineage>
</organism>
<evidence type="ECO:0000256" key="2">
    <source>
        <dbReference type="PROSITE-ProRule" id="PRU00110"/>
    </source>
</evidence>
<feature type="modified residue" description="Phosphohistidine" evidence="2">
    <location>
        <position position="121"/>
    </location>
</feature>
<dbReference type="RefSeq" id="WP_051596269.1">
    <property type="nucleotide sequence ID" value="NZ_ARYH01000002.1"/>
</dbReference>
<evidence type="ECO:0000313" key="4">
    <source>
        <dbReference type="EMBL" id="KCZ83418.1"/>
    </source>
</evidence>
<evidence type="ECO:0000259" key="3">
    <source>
        <dbReference type="PROSITE" id="PS50894"/>
    </source>
</evidence>
<dbReference type="EMBL" id="ARYH01000002">
    <property type="protein sequence ID" value="KCZ83418.1"/>
    <property type="molecule type" value="Genomic_DNA"/>
</dbReference>
<gene>
    <name evidence="4" type="ORF">HAD_12479</name>
</gene>
<dbReference type="Gene3D" id="1.20.120.160">
    <property type="entry name" value="HPT domain"/>
    <property type="match status" value="1"/>
</dbReference>
<keyword evidence="2" id="KW-0597">Phosphoprotein</keyword>
<dbReference type="PROSITE" id="PS50894">
    <property type="entry name" value="HPT"/>
    <property type="match status" value="1"/>
</dbReference>
<comment type="caution">
    <text evidence="4">The sequence shown here is derived from an EMBL/GenBank/DDBJ whole genome shotgun (WGS) entry which is preliminary data.</text>
</comment>
<dbReference type="Proteomes" id="UP000027446">
    <property type="component" value="Unassembled WGS sequence"/>
</dbReference>
<keyword evidence="5" id="KW-1185">Reference proteome</keyword>
<feature type="domain" description="HPt" evidence="3">
    <location>
        <begin position="74"/>
        <end position="175"/>
    </location>
</feature>
<name>A0A069E1L8_9PROT</name>
<reference evidence="4 5" key="1">
    <citation type="journal article" date="2014" name="Antonie Van Leeuwenhoek">
        <title>Hyphomonas beringensis sp. nov. and Hyphomonas chukchiensis sp. nov., isolated from surface seawater of the Bering Sea and Chukchi Sea.</title>
        <authorList>
            <person name="Li C."/>
            <person name="Lai Q."/>
            <person name="Li G."/>
            <person name="Dong C."/>
            <person name="Wang J."/>
            <person name="Liao Y."/>
            <person name="Shao Z."/>
        </authorList>
    </citation>
    <scope>NUCLEOTIDE SEQUENCE [LARGE SCALE GENOMIC DNA]</scope>
    <source>
        <strain evidence="4 5">MHS-3</strain>
    </source>
</reference>
<dbReference type="SUPFAM" id="SSF47226">
    <property type="entry name" value="Histidine-containing phosphotransfer domain, HPT domain"/>
    <property type="match status" value="1"/>
</dbReference>